<evidence type="ECO:0000256" key="1">
    <source>
        <dbReference type="SAM" id="MobiDB-lite"/>
    </source>
</evidence>
<dbReference type="InParanoid" id="A0A0P0X5J6"/>
<dbReference type="Proteomes" id="UP000059680">
    <property type="component" value="Chromosome 7"/>
</dbReference>
<evidence type="ECO:0000313" key="3">
    <source>
        <dbReference type="Proteomes" id="UP000059680"/>
    </source>
</evidence>
<evidence type="ECO:0000313" key="2">
    <source>
        <dbReference type="EMBL" id="BAT01337.1"/>
    </source>
</evidence>
<keyword evidence="3" id="KW-1185">Reference proteome</keyword>
<reference evidence="2 3" key="3">
    <citation type="journal article" date="2013" name="Rice">
        <title>Improvement of the Oryza sativa Nipponbare reference genome using next generation sequence and optical map data.</title>
        <authorList>
            <person name="Kawahara Y."/>
            <person name="de la Bastide M."/>
            <person name="Hamilton J.P."/>
            <person name="Kanamori H."/>
            <person name="McCombie W.R."/>
            <person name="Ouyang S."/>
            <person name="Schwartz D.C."/>
            <person name="Tanaka T."/>
            <person name="Wu J."/>
            <person name="Zhou S."/>
            <person name="Childs K.L."/>
            <person name="Davidson R.M."/>
            <person name="Lin H."/>
            <person name="Quesada-Ocampo L."/>
            <person name="Vaillancourt B."/>
            <person name="Sakai H."/>
            <person name="Lee S.S."/>
            <person name="Kim J."/>
            <person name="Numa H."/>
            <person name="Itoh T."/>
            <person name="Buell C.R."/>
            <person name="Matsumoto T."/>
        </authorList>
    </citation>
    <scope>NUCLEOTIDE SEQUENCE [LARGE SCALE GENOMIC DNA]</scope>
    <source>
        <strain evidence="3">cv. Nipponbare</strain>
    </source>
</reference>
<reference evidence="3" key="1">
    <citation type="journal article" date="2005" name="Nature">
        <title>The map-based sequence of the rice genome.</title>
        <authorList>
            <consortium name="International rice genome sequencing project (IRGSP)"/>
            <person name="Matsumoto T."/>
            <person name="Wu J."/>
            <person name="Kanamori H."/>
            <person name="Katayose Y."/>
            <person name="Fujisawa M."/>
            <person name="Namiki N."/>
            <person name="Mizuno H."/>
            <person name="Yamamoto K."/>
            <person name="Antonio B.A."/>
            <person name="Baba T."/>
            <person name="Sakata K."/>
            <person name="Nagamura Y."/>
            <person name="Aoki H."/>
            <person name="Arikawa K."/>
            <person name="Arita K."/>
            <person name="Bito T."/>
            <person name="Chiden Y."/>
            <person name="Fujitsuka N."/>
            <person name="Fukunaka R."/>
            <person name="Hamada M."/>
            <person name="Harada C."/>
            <person name="Hayashi A."/>
            <person name="Hijishita S."/>
            <person name="Honda M."/>
            <person name="Hosokawa S."/>
            <person name="Ichikawa Y."/>
            <person name="Idonuma A."/>
            <person name="Iijima M."/>
            <person name="Ikeda M."/>
            <person name="Ikeno M."/>
            <person name="Ito K."/>
            <person name="Ito S."/>
            <person name="Ito T."/>
            <person name="Ito Y."/>
            <person name="Ito Y."/>
            <person name="Iwabuchi A."/>
            <person name="Kamiya K."/>
            <person name="Karasawa W."/>
            <person name="Kurita K."/>
            <person name="Katagiri S."/>
            <person name="Kikuta A."/>
            <person name="Kobayashi H."/>
            <person name="Kobayashi N."/>
            <person name="Machita K."/>
            <person name="Maehara T."/>
            <person name="Masukawa M."/>
            <person name="Mizubayashi T."/>
            <person name="Mukai Y."/>
            <person name="Nagasaki H."/>
            <person name="Nagata Y."/>
            <person name="Naito S."/>
            <person name="Nakashima M."/>
            <person name="Nakama Y."/>
            <person name="Nakamichi Y."/>
            <person name="Nakamura M."/>
            <person name="Meguro A."/>
            <person name="Negishi M."/>
            <person name="Ohta I."/>
            <person name="Ohta T."/>
            <person name="Okamoto M."/>
            <person name="Ono N."/>
            <person name="Saji S."/>
            <person name="Sakaguchi M."/>
            <person name="Sakai K."/>
            <person name="Shibata M."/>
            <person name="Shimokawa T."/>
            <person name="Song J."/>
            <person name="Takazaki Y."/>
            <person name="Terasawa K."/>
            <person name="Tsugane M."/>
            <person name="Tsuji K."/>
            <person name="Ueda S."/>
            <person name="Waki K."/>
            <person name="Yamagata H."/>
            <person name="Yamamoto M."/>
            <person name="Yamamoto S."/>
            <person name="Yamane H."/>
            <person name="Yoshiki S."/>
            <person name="Yoshihara R."/>
            <person name="Yukawa K."/>
            <person name="Zhong H."/>
            <person name="Yano M."/>
            <person name="Yuan Q."/>
            <person name="Ouyang S."/>
            <person name="Liu J."/>
            <person name="Jones K.M."/>
            <person name="Gansberger K."/>
            <person name="Moffat K."/>
            <person name="Hill J."/>
            <person name="Bera J."/>
            <person name="Fadrosh D."/>
            <person name="Jin S."/>
            <person name="Johri S."/>
            <person name="Kim M."/>
            <person name="Overton L."/>
            <person name="Reardon M."/>
            <person name="Tsitrin T."/>
            <person name="Vuong H."/>
            <person name="Weaver B."/>
            <person name="Ciecko A."/>
            <person name="Tallon L."/>
            <person name="Jackson J."/>
            <person name="Pai G."/>
            <person name="Aken S.V."/>
            <person name="Utterback T."/>
            <person name="Reidmuller S."/>
            <person name="Feldblyum T."/>
            <person name="Hsiao J."/>
            <person name="Zismann V."/>
            <person name="Iobst S."/>
            <person name="de Vazeille A.R."/>
            <person name="Buell C.R."/>
            <person name="Ying K."/>
            <person name="Li Y."/>
            <person name="Lu T."/>
            <person name="Huang Y."/>
            <person name="Zhao Q."/>
            <person name="Feng Q."/>
            <person name="Zhang L."/>
            <person name="Zhu J."/>
            <person name="Weng Q."/>
            <person name="Mu J."/>
            <person name="Lu Y."/>
            <person name="Fan D."/>
            <person name="Liu Y."/>
            <person name="Guan J."/>
            <person name="Zhang Y."/>
            <person name="Yu S."/>
            <person name="Liu X."/>
            <person name="Zhang Y."/>
            <person name="Hong G."/>
            <person name="Han B."/>
            <person name="Choisne N."/>
            <person name="Demange N."/>
            <person name="Orjeda G."/>
            <person name="Samain S."/>
            <person name="Cattolico L."/>
            <person name="Pelletier E."/>
            <person name="Couloux A."/>
            <person name="Segurens B."/>
            <person name="Wincker P."/>
            <person name="D'Hont A."/>
            <person name="Scarpelli C."/>
            <person name="Weissenbach J."/>
            <person name="Salanoubat M."/>
            <person name="Quetier F."/>
            <person name="Yu Y."/>
            <person name="Kim H.R."/>
            <person name="Rambo T."/>
            <person name="Currie J."/>
            <person name="Collura K."/>
            <person name="Luo M."/>
            <person name="Yang T."/>
            <person name="Ammiraju J.S.S."/>
            <person name="Engler F."/>
            <person name="Soderlund C."/>
            <person name="Wing R.A."/>
            <person name="Palmer L.E."/>
            <person name="de la Bastide M."/>
            <person name="Spiegel L."/>
            <person name="Nascimento L."/>
            <person name="Zutavern T."/>
            <person name="O'Shaughnessy A."/>
            <person name="Dike S."/>
            <person name="Dedhia N."/>
            <person name="Preston R."/>
            <person name="Balija V."/>
            <person name="McCombie W.R."/>
            <person name="Chow T."/>
            <person name="Chen H."/>
            <person name="Chung M."/>
            <person name="Chen C."/>
            <person name="Shaw J."/>
            <person name="Wu H."/>
            <person name="Hsiao K."/>
            <person name="Chao Y."/>
            <person name="Chu M."/>
            <person name="Cheng C."/>
            <person name="Hour A."/>
            <person name="Lee P."/>
            <person name="Lin S."/>
            <person name="Lin Y."/>
            <person name="Liou J."/>
            <person name="Liu S."/>
            <person name="Hsing Y."/>
            <person name="Raghuvanshi S."/>
            <person name="Mohanty A."/>
            <person name="Bharti A.K."/>
            <person name="Gaur A."/>
            <person name="Gupta V."/>
            <person name="Kumar D."/>
            <person name="Ravi V."/>
            <person name="Vij S."/>
            <person name="Kapur A."/>
            <person name="Khurana P."/>
            <person name="Khurana P."/>
            <person name="Khurana J.P."/>
            <person name="Tyagi A.K."/>
            <person name="Gaikwad K."/>
            <person name="Singh A."/>
            <person name="Dalal V."/>
            <person name="Srivastava S."/>
            <person name="Dixit A."/>
            <person name="Pal A.K."/>
            <person name="Ghazi I.A."/>
            <person name="Yadav M."/>
            <person name="Pandit A."/>
            <person name="Bhargava A."/>
            <person name="Sureshbabu K."/>
            <person name="Batra K."/>
            <person name="Sharma T.R."/>
            <person name="Mohapatra T."/>
            <person name="Singh N.K."/>
            <person name="Messing J."/>
            <person name="Nelson A.B."/>
            <person name="Fuks G."/>
            <person name="Kavchok S."/>
            <person name="Keizer G."/>
            <person name="Linton E."/>
            <person name="Llaca V."/>
            <person name="Song R."/>
            <person name="Tanyolac B."/>
            <person name="Young S."/>
            <person name="Ho-Il K."/>
            <person name="Hahn J.H."/>
            <person name="Sangsakoo G."/>
            <person name="Vanavichit A."/>
            <person name="de Mattos Luiz.A.T."/>
            <person name="Zimmer P.D."/>
            <person name="Malone G."/>
            <person name="Dellagostin O."/>
            <person name="de Oliveira A.C."/>
            <person name="Bevan M."/>
            <person name="Bancroft I."/>
            <person name="Minx P."/>
            <person name="Cordum H."/>
            <person name="Wilson R."/>
            <person name="Cheng Z."/>
            <person name="Jin W."/>
            <person name="Jiang J."/>
            <person name="Leong S.A."/>
            <person name="Iwama H."/>
            <person name="Gojobori T."/>
            <person name="Itoh T."/>
            <person name="Niimura Y."/>
            <person name="Fujii Y."/>
            <person name="Habara T."/>
            <person name="Sakai H."/>
            <person name="Sato Y."/>
            <person name="Wilson G."/>
            <person name="Kumar K."/>
            <person name="McCouch S."/>
            <person name="Juretic N."/>
            <person name="Hoen D."/>
            <person name="Wright S."/>
            <person name="Bruskiewich R."/>
            <person name="Bureau T."/>
            <person name="Miyao A."/>
            <person name="Hirochika H."/>
            <person name="Nishikawa T."/>
            <person name="Kadowaki K."/>
            <person name="Sugiura M."/>
            <person name="Burr B."/>
            <person name="Sasaki T."/>
        </authorList>
    </citation>
    <scope>NUCLEOTIDE SEQUENCE [LARGE SCALE GENOMIC DNA]</scope>
    <source>
        <strain evidence="3">cv. Nipponbare</strain>
    </source>
</reference>
<organism evidence="2 3">
    <name type="scientific">Oryza sativa subsp. japonica</name>
    <name type="common">Rice</name>
    <dbReference type="NCBI Taxonomy" id="39947"/>
    <lineage>
        <taxon>Eukaryota</taxon>
        <taxon>Viridiplantae</taxon>
        <taxon>Streptophyta</taxon>
        <taxon>Embryophyta</taxon>
        <taxon>Tracheophyta</taxon>
        <taxon>Spermatophyta</taxon>
        <taxon>Magnoliopsida</taxon>
        <taxon>Liliopsida</taxon>
        <taxon>Poales</taxon>
        <taxon>Poaceae</taxon>
        <taxon>BOP clade</taxon>
        <taxon>Oryzoideae</taxon>
        <taxon>Oryzeae</taxon>
        <taxon>Oryzinae</taxon>
        <taxon>Oryza</taxon>
        <taxon>Oryza sativa</taxon>
    </lineage>
</organism>
<feature type="region of interest" description="Disordered" evidence="1">
    <location>
        <begin position="322"/>
        <end position="342"/>
    </location>
</feature>
<accession>A0A0P0X5J6</accession>
<dbReference type="PaxDb" id="39947-A0A0P0X5J6"/>
<dbReference type="Gramene" id="Os07t0456033-00">
    <property type="protein sequence ID" value="Os07t0456033-00"/>
    <property type="gene ID" value="Os07g0456033"/>
</dbReference>
<reference evidence="2 3" key="2">
    <citation type="journal article" date="2013" name="Plant Cell Physiol.">
        <title>Rice Annotation Project Database (RAP-DB): an integrative and interactive database for rice genomics.</title>
        <authorList>
            <person name="Sakai H."/>
            <person name="Lee S.S."/>
            <person name="Tanaka T."/>
            <person name="Numa H."/>
            <person name="Kim J."/>
            <person name="Kawahara Y."/>
            <person name="Wakimoto H."/>
            <person name="Yang C.C."/>
            <person name="Iwamoto M."/>
            <person name="Abe T."/>
            <person name="Yamada Y."/>
            <person name="Muto A."/>
            <person name="Inokuchi H."/>
            <person name="Ikemura T."/>
            <person name="Matsumoto T."/>
            <person name="Sasaki T."/>
            <person name="Itoh T."/>
        </authorList>
    </citation>
    <scope>NUCLEOTIDE SEQUENCE [LARGE SCALE GENOMIC DNA]</scope>
    <source>
        <strain evidence="3">cv. Nipponbare</strain>
    </source>
</reference>
<dbReference type="EMBL" id="AP014963">
    <property type="protein sequence ID" value="BAT01337.1"/>
    <property type="molecule type" value="Genomic_DNA"/>
</dbReference>
<name>A0A0P0X5J6_ORYSJ</name>
<proteinExistence type="predicted"/>
<feature type="compositionally biased region" description="Basic and acidic residues" evidence="1">
    <location>
        <begin position="322"/>
        <end position="337"/>
    </location>
</feature>
<protein>
    <submittedName>
        <fullName evidence="2">Os07g0456033 protein</fullName>
    </submittedName>
</protein>
<gene>
    <name evidence="2" type="ordered locus">Os07g0456033</name>
    <name evidence="2" type="ORF">OSNPB_070456033</name>
</gene>
<sequence>MVEERVLAELVLPVPRRPRPASRQPLDHRLPEAEAAAVPLLVVLVDAPDVVADEVDDRPVGVSGGQLLHDLDAEDHGDEEEVVEGGEDADGAYVFENLSCVAGRVGEVVEELEEGEEGDEAGDVEHGAGGEQRRVLGVEEVVGERQLELHDAERALLVVAGEEAGDDEVPRLLVPRLRDLEPAEPPLQQLEQREGEARVLERPRTRPPLVADDAVAGAHQQLAVAAPDLVNGDDSAVFWNTCPVVRLLRRRRGAPFLAVDQILVRAHVHGVEVTSGGPAVAAMAAVAVPRVDGVVHVVGDHLGGAHEAVRGARHAHRLDPLPHLDDAVEPADGERDGPLPVDAAGRRIRAGWRCWPG</sequence>
<dbReference type="AlphaFoldDB" id="A0A0P0X5J6"/>